<dbReference type="PANTHER" id="PTHR30036:SF1">
    <property type="entry name" value="D-XYLOSE-BINDING PERIPLASMIC PROTEIN"/>
    <property type="match status" value="1"/>
</dbReference>
<evidence type="ECO:0000313" key="3">
    <source>
        <dbReference type="EMBL" id="ARJ06180.1"/>
    </source>
</evidence>
<protein>
    <submittedName>
        <fullName evidence="3">Sugar ABC transporter substrate-binding protein</fullName>
    </submittedName>
</protein>
<proteinExistence type="predicted"/>
<dbReference type="Pfam" id="PF13407">
    <property type="entry name" value="Peripla_BP_4"/>
    <property type="match status" value="1"/>
</dbReference>
<dbReference type="SUPFAM" id="SSF53822">
    <property type="entry name" value="Periplasmic binding protein-like I"/>
    <property type="match status" value="1"/>
</dbReference>
<evidence type="ECO:0000256" key="1">
    <source>
        <dbReference type="ARBA" id="ARBA00004196"/>
    </source>
</evidence>
<dbReference type="Proteomes" id="UP000192775">
    <property type="component" value="Chromosome"/>
</dbReference>
<dbReference type="RefSeq" id="WP_085020318.1">
    <property type="nucleotide sequence ID" value="NZ_BMHD01000001.1"/>
</dbReference>
<dbReference type="AlphaFoldDB" id="A0A1X9LVX2"/>
<dbReference type="InterPro" id="IPR028082">
    <property type="entry name" value="Peripla_BP_I"/>
</dbReference>
<sequence>MKRIALAATALAAAAALTLAGCSSNDRGGSTDSTDAASAGFPADSTIGVALPDKTSENWVLAGDLFTKGLEDAGFKADVQYAPASNTVAEQQNQISAMVTNGAKVIVIGAKDGKQLGTQLQQAADAGVKIIAYDRLIENTPNVDYYVAFDNYKVGELQGQALLDGLAARSGHGAPWNIELFSGSPDDANSAVFFNGAMSVLQPKIDDGTLVVGSGQTDINQTATQGWKAENAQSRMDSLLTSTYGSKTLDGVLSPNDTLARAILTSVQQAGKDVKTFTVTGQDSEAESVKSIMAGDQYSTINKDTTLLVDQTIKMIQDLQKGTDPEVNDTEQYDNGVKVVPAYLLPPVIVTKENAAEAYANSPSLLAIVNGQG</sequence>
<comment type="subcellular location">
    <subcellularLocation>
        <location evidence="1">Cell envelope</location>
    </subcellularLocation>
</comment>
<dbReference type="InterPro" id="IPR050555">
    <property type="entry name" value="Bact_Solute-Bind_Prot2"/>
</dbReference>
<organism evidence="3 4">
    <name type="scientific">Cnuibacter physcomitrellae</name>
    <dbReference type="NCBI Taxonomy" id="1619308"/>
    <lineage>
        <taxon>Bacteria</taxon>
        <taxon>Bacillati</taxon>
        <taxon>Actinomycetota</taxon>
        <taxon>Actinomycetes</taxon>
        <taxon>Micrococcales</taxon>
        <taxon>Microbacteriaceae</taxon>
        <taxon>Cnuibacter</taxon>
    </lineage>
</organism>
<dbReference type="STRING" id="1619308.B5808_13840"/>
<keyword evidence="4" id="KW-1185">Reference proteome</keyword>
<dbReference type="Gene3D" id="3.40.50.2300">
    <property type="match status" value="2"/>
</dbReference>
<evidence type="ECO:0000313" key="4">
    <source>
        <dbReference type="Proteomes" id="UP000192775"/>
    </source>
</evidence>
<accession>A0A1X9LVX2</accession>
<evidence type="ECO:0000256" key="2">
    <source>
        <dbReference type="ARBA" id="ARBA00022729"/>
    </source>
</evidence>
<dbReference type="KEGG" id="cphy:B5808_13840"/>
<dbReference type="PROSITE" id="PS51257">
    <property type="entry name" value="PROKAR_LIPOPROTEIN"/>
    <property type="match status" value="1"/>
</dbReference>
<dbReference type="CDD" id="cd19994">
    <property type="entry name" value="PBP1_ChvE"/>
    <property type="match status" value="1"/>
</dbReference>
<dbReference type="PANTHER" id="PTHR30036">
    <property type="entry name" value="D-XYLOSE-BINDING PERIPLASMIC PROTEIN"/>
    <property type="match status" value="1"/>
</dbReference>
<gene>
    <name evidence="3" type="ORF">B5808_13840</name>
</gene>
<dbReference type="GO" id="GO:0030246">
    <property type="term" value="F:carbohydrate binding"/>
    <property type="evidence" value="ECO:0007669"/>
    <property type="project" value="TreeGrafter"/>
</dbReference>
<dbReference type="GO" id="GO:0030288">
    <property type="term" value="C:outer membrane-bounded periplasmic space"/>
    <property type="evidence" value="ECO:0007669"/>
    <property type="project" value="TreeGrafter"/>
</dbReference>
<keyword evidence="2" id="KW-0732">Signal</keyword>
<name>A0A1X9LVX2_9MICO</name>
<dbReference type="EMBL" id="CP020715">
    <property type="protein sequence ID" value="ARJ06180.1"/>
    <property type="molecule type" value="Genomic_DNA"/>
</dbReference>
<reference evidence="3 4" key="1">
    <citation type="submission" date="2017-04" db="EMBL/GenBank/DDBJ databases">
        <authorList>
            <person name="Afonso C.L."/>
            <person name="Miller P.J."/>
            <person name="Scott M.A."/>
            <person name="Spackman E."/>
            <person name="Goraichik I."/>
            <person name="Dimitrov K.M."/>
            <person name="Suarez D.L."/>
            <person name="Swayne D.E."/>
        </authorList>
    </citation>
    <scope>NUCLEOTIDE SEQUENCE [LARGE SCALE GENOMIC DNA]</scope>
    <source>
        <strain evidence="4">XA(T)</strain>
    </source>
</reference>
<dbReference type="InterPro" id="IPR025997">
    <property type="entry name" value="SBP_2_dom"/>
</dbReference>